<evidence type="ECO:0000313" key="3">
    <source>
        <dbReference type="EMBL" id="KAK0157293.1"/>
    </source>
</evidence>
<reference evidence="3" key="1">
    <citation type="journal article" date="2023" name="bioRxiv">
        <title>Scaffold-level genome assemblies of two parasitoid biocontrol wasps reveal the parthenogenesis mechanism and an associated novel virus.</title>
        <authorList>
            <person name="Inwood S."/>
            <person name="Skelly J."/>
            <person name="Guhlin J."/>
            <person name="Harrop T."/>
            <person name="Goldson S."/>
            <person name="Dearden P."/>
        </authorList>
    </citation>
    <scope>NUCLEOTIDE SEQUENCE</scope>
    <source>
        <strain evidence="3">Irish</strain>
        <tissue evidence="3">Whole body</tissue>
    </source>
</reference>
<evidence type="ECO:0000259" key="2">
    <source>
        <dbReference type="SMART" id="SM00479"/>
    </source>
</evidence>
<dbReference type="InterPro" id="IPR036397">
    <property type="entry name" value="RNaseH_sf"/>
</dbReference>
<dbReference type="Pfam" id="PF00929">
    <property type="entry name" value="RNase_T"/>
    <property type="match status" value="1"/>
</dbReference>
<dbReference type="Proteomes" id="UP001168990">
    <property type="component" value="Unassembled WGS sequence"/>
</dbReference>
<dbReference type="GO" id="GO:0008408">
    <property type="term" value="F:3'-5' exonuclease activity"/>
    <property type="evidence" value="ECO:0007669"/>
    <property type="project" value="TreeGrafter"/>
</dbReference>
<comment type="caution">
    <text evidence="3">The sequence shown here is derived from an EMBL/GenBank/DDBJ whole genome shotgun (WGS) entry which is preliminary data.</text>
</comment>
<gene>
    <name evidence="3" type="ORF">PV328_011051</name>
</gene>
<dbReference type="AlphaFoldDB" id="A0AA39C3Q3"/>
<accession>A0AA39C3Q3</accession>
<proteinExistence type="predicted"/>
<dbReference type="SMART" id="SM00479">
    <property type="entry name" value="EXOIII"/>
    <property type="match status" value="1"/>
</dbReference>
<keyword evidence="4" id="KW-1185">Reference proteome</keyword>
<sequence length="842" mass="95870">MCKRQQKPKRVMDNSMDTGKNKIRESNGRFTTKRKIRALQVRRDNGKNYGKKRKVLSDTKQCSPLVPVPEIPQGQRIFNVAHLAKEMICKFCKGFLHFQNIEDEKRVGFGSILYIRCMQCLLMNQVDSSEKYKSPAAALHTGQGHTKTASQATVMGIPSMSHTTWKRHERYLQPAIEKVKQNSMEEFIAEERRLTLENIEDLKRYLTMNVSCRSCDAGIPKDAHDCRRNFSGTSKAMEAEAARQLVVKNKLLLKYNVQVGIIAGDNDSSSIHAIHAEIDHPIIKVDDTNHTKKGVVNQLYKVTNSEDTLKELTKNSKDYLRRCFSFALEQHKGDAAGLAKALKNIPCHAFNKHNDCGDWCGYKADKENYDHRNIPDGFQSPELFKAITGIFDKLAEHADRFASVASSQSNESLNNSITRKLPRNVCYCLSESADNRVMCAICQKNLSFKYVEKILEFLNITPDDYTKEKNEAASNCLKKKIEKSKLPEVKLRRRANKIKNKRLSKVLGAKETNTYESNMTLDLNLANKKENTSSKTSYKTISNFKQEKLNLPVKISSNSTPVLVYLDLETGGFSYSADIIQTAFKCGDLIYTSYVTPTNKIDDSASKVHGLTYQGKQLYAHDKLVTSFPKRVVAGEIIQFLKSLKKPSILIGHNIKTFDMPRLIIFMYQADLLYEFYELVDGFTDSYILFREKFPEKKNKSGELKLTRLASELQISYENAHDAFADVCAVEKLLNFYNTDTDLINKKCDIKDSILKLQITLNQNVYVASFSPIKGALSKYIIKLICNIGVSLSDLRDKYQKEGELQTKLYLKNLKLPNVKTKKKYTTLKNCQVEVIISHLRS</sequence>
<name>A0AA39C3Q3_9HYME</name>
<dbReference type="Pfam" id="PF20700">
    <property type="entry name" value="Mutator"/>
    <property type="match status" value="2"/>
</dbReference>
<dbReference type="PANTHER" id="PTHR30231">
    <property type="entry name" value="DNA POLYMERASE III SUBUNIT EPSILON"/>
    <property type="match status" value="1"/>
</dbReference>
<organism evidence="3 4">
    <name type="scientific">Microctonus aethiopoides</name>
    <dbReference type="NCBI Taxonomy" id="144406"/>
    <lineage>
        <taxon>Eukaryota</taxon>
        <taxon>Metazoa</taxon>
        <taxon>Ecdysozoa</taxon>
        <taxon>Arthropoda</taxon>
        <taxon>Hexapoda</taxon>
        <taxon>Insecta</taxon>
        <taxon>Pterygota</taxon>
        <taxon>Neoptera</taxon>
        <taxon>Endopterygota</taxon>
        <taxon>Hymenoptera</taxon>
        <taxon>Apocrita</taxon>
        <taxon>Ichneumonoidea</taxon>
        <taxon>Braconidae</taxon>
        <taxon>Euphorinae</taxon>
        <taxon>Microctonus</taxon>
    </lineage>
</organism>
<dbReference type="SUPFAM" id="SSF53098">
    <property type="entry name" value="Ribonuclease H-like"/>
    <property type="match status" value="1"/>
</dbReference>
<dbReference type="GO" id="GO:0003676">
    <property type="term" value="F:nucleic acid binding"/>
    <property type="evidence" value="ECO:0007669"/>
    <property type="project" value="InterPro"/>
</dbReference>
<evidence type="ECO:0000256" key="1">
    <source>
        <dbReference type="SAM" id="MobiDB-lite"/>
    </source>
</evidence>
<dbReference type="EMBL" id="JAQQBS010001425">
    <property type="protein sequence ID" value="KAK0157293.1"/>
    <property type="molecule type" value="Genomic_DNA"/>
</dbReference>
<feature type="region of interest" description="Disordered" evidence="1">
    <location>
        <begin position="1"/>
        <end position="26"/>
    </location>
</feature>
<protein>
    <recommendedName>
        <fullName evidence="2">Exonuclease domain-containing protein</fullName>
    </recommendedName>
</protein>
<dbReference type="InterPro" id="IPR049012">
    <property type="entry name" value="Mutator_transp_dom"/>
</dbReference>
<evidence type="ECO:0000313" key="4">
    <source>
        <dbReference type="Proteomes" id="UP001168990"/>
    </source>
</evidence>
<dbReference type="GO" id="GO:0005829">
    <property type="term" value="C:cytosol"/>
    <property type="evidence" value="ECO:0007669"/>
    <property type="project" value="TreeGrafter"/>
</dbReference>
<dbReference type="GO" id="GO:0045004">
    <property type="term" value="P:DNA replication proofreading"/>
    <property type="evidence" value="ECO:0007669"/>
    <property type="project" value="TreeGrafter"/>
</dbReference>
<reference evidence="3" key="2">
    <citation type="submission" date="2023-03" db="EMBL/GenBank/DDBJ databases">
        <authorList>
            <person name="Inwood S.N."/>
            <person name="Skelly J.G."/>
            <person name="Guhlin J."/>
            <person name="Harrop T.W.R."/>
            <person name="Goldson S.G."/>
            <person name="Dearden P.K."/>
        </authorList>
    </citation>
    <scope>NUCLEOTIDE SEQUENCE</scope>
    <source>
        <strain evidence="3">Irish</strain>
        <tissue evidence="3">Whole body</tissue>
    </source>
</reference>
<dbReference type="InterPro" id="IPR012337">
    <property type="entry name" value="RNaseH-like_sf"/>
</dbReference>
<feature type="domain" description="Exonuclease" evidence="2">
    <location>
        <begin position="562"/>
        <end position="743"/>
    </location>
</feature>
<dbReference type="InterPro" id="IPR013520">
    <property type="entry name" value="Ribonucl_H"/>
</dbReference>
<dbReference type="Gene3D" id="3.30.420.10">
    <property type="entry name" value="Ribonuclease H-like superfamily/Ribonuclease H"/>
    <property type="match status" value="1"/>
</dbReference>
<dbReference type="PANTHER" id="PTHR30231:SF41">
    <property type="entry name" value="DNA POLYMERASE III SUBUNIT EPSILON"/>
    <property type="match status" value="1"/>
</dbReference>
<dbReference type="CDD" id="cd06127">
    <property type="entry name" value="DEDDh"/>
    <property type="match status" value="1"/>
</dbReference>